<dbReference type="GO" id="GO:0009423">
    <property type="term" value="P:chorismate biosynthetic process"/>
    <property type="evidence" value="ECO:0007669"/>
    <property type="project" value="UniProtKB-UniRule"/>
</dbReference>
<comment type="subunit">
    <text evidence="7">Monomer.</text>
</comment>
<feature type="domain" description="Enolpyruvate transferase" evidence="8">
    <location>
        <begin position="7"/>
        <end position="398"/>
    </location>
</feature>
<evidence type="ECO:0000259" key="8">
    <source>
        <dbReference type="Pfam" id="PF00275"/>
    </source>
</evidence>
<dbReference type="HAMAP" id="MF_00210">
    <property type="entry name" value="EPSP_synth"/>
    <property type="match status" value="1"/>
</dbReference>
<gene>
    <name evidence="7 10" type="primary">aroA</name>
    <name evidence="10" type="ORF">D1869_12515</name>
    <name evidence="9" type="ORF">HNQ62_001798</name>
</gene>
<keyword evidence="11" id="KW-1185">Reference proteome</keyword>
<feature type="binding site" evidence="7">
    <location>
        <position position="293"/>
    </location>
    <ligand>
        <name>3-phosphoshikimate</name>
        <dbReference type="ChEBI" id="CHEBI:145989"/>
    </ligand>
</feature>
<feature type="binding site" evidence="7">
    <location>
        <position position="320"/>
    </location>
    <ligand>
        <name>3-phosphoshikimate</name>
        <dbReference type="ChEBI" id="CHEBI:145989"/>
    </ligand>
</feature>
<evidence type="ECO:0000256" key="1">
    <source>
        <dbReference type="ARBA" id="ARBA00004811"/>
    </source>
</evidence>
<dbReference type="InterPro" id="IPR001986">
    <property type="entry name" value="Enolpyruvate_Tfrase_dom"/>
</dbReference>
<dbReference type="InterPro" id="IPR036968">
    <property type="entry name" value="Enolpyruvate_Tfrase_sf"/>
</dbReference>
<feature type="active site" description="Proton acceptor" evidence="7">
    <location>
        <position position="293"/>
    </location>
</feature>
<feature type="binding site" evidence="7">
    <location>
        <position position="151"/>
    </location>
    <ligand>
        <name>3-phosphoshikimate</name>
        <dbReference type="ChEBI" id="CHEBI:145989"/>
    </ligand>
</feature>
<accession>A0A650CKA6</accession>
<feature type="binding site" evidence="7">
    <location>
        <position position="365"/>
    </location>
    <ligand>
        <name>phosphoenolpyruvate</name>
        <dbReference type="ChEBI" id="CHEBI:58702"/>
    </ligand>
</feature>
<dbReference type="UniPathway" id="UPA00053">
    <property type="reaction ID" value="UER00089"/>
</dbReference>
<evidence type="ECO:0000256" key="4">
    <source>
        <dbReference type="ARBA" id="ARBA00022679"/>
    </source>
</evidence>
<feature type="binding site" evidence="7">
    <location>
        <position position="111"/>
    </location>
    <ligand>
        <name>phosphoenolpyruvate</name>
        <dbReference type="ChEBI" id="CHEBI:58702"/>
    </ligand>
</feature>
<sequence length="408" mass="44745">MLVEINPSKIYGKVKAPQSKSFGIRLVLYSLLKESKLDNLISSDDVNVAINVVKQLGVSVEGTYFKREKELVTPKFLYFGGSATTLRMSIPILSILGADTIIDGDETLRKRPLNAIIKALEGSVSFSSSSLPTKISGKLKENFVRIEGGESSQYISGFIYAFSLVGGGEIEIIPPISSKSYIYLTIELINSLGGNVKMKGNKIYVEKGDFKPYIGKVPGDYALASFYASSSIVSGGEIVIEDVYELPNFDGDHSIVNFYEMMGAESYVKDNKWIVKSSEKLNGIEVNVDDYPDLAPSIASLAPFSSSPTVIKGIKRLKTKESNRVVTISETLSKFGVKVEYDEDKIIIYPSKVKAGHVICPNDHRIAMLASVLSFKSGGIIEKAECVNKSNPNFWKDLISLNGRIIIR</sequence>
<feature type="binding site" evidence="7">
    <location>
        <position position="178"/>
    </location>
    <ligand>
        <name>3-phosphoshikimate</name>
        <dbReference type="ChEBI" id="CHEBI:145989"/>
    </ligand>
</feature>
<feature type="binding site" evidence="7">
    <location>
        <position position="324"/>
    </location>
    <ligand>
        <name>phosphoenolpyruvate</name>
        <dbReference type="ChEBI" id="CHEBI:58702"/>
    </ligand>
</feature>
<evidence type="ECO:0000256" key="3">
    <source>
        <dbReference type="ARBA" id="ARBA00022605"/>
    </source>
</evidence>
<dbReference type="GO" id="GO:0003866">
    <property type="term" value="F:3-phosphoshikimate 1-carboxyvinyltransferase activity"/>
    <property type="evidence" value="ECO:0007669"/>
    <property type="project" value="UniProtKB-UniRule"/>
</dbReference>
<evidence type="ECO:0000313" key="11">
    <source>
        <dbReference type="Proteomes" id="UP000427373"/>
    </source>
</evidence>
<dbReference type="Pfam" id="PF00275">
    <property type="entry name" value="EPSP_synthase"/>
    <property type="match status" value="1"/>
</dbReference>
<feature type="binding site" evidence="7">
    <location>
        <position position="389"/>
    </location>
    <ligand>
        <name>phosphoenolpyruvate</name>
        <dbReference type="ChEBI" id="CHEBI:58702"/>
    </ligand>
</feature>
<reference evidence="10 11" key="1">
    <citation type="submission" date="2019-10" db="EMBL/GenBank/DDBJ databases">
        <title>Genome Sequences from Six Type Strain Members of the Archaeal Family Sulfolobaceae: Acidianus ambivalens, Acidianus infernus, Metallosphaera prunae, Stygiolobus azoricus, Sulfolobus metallicus, and Sulfurisphaera ohwakuensis.</title>
        <authorList>
            <person name="Counts J.A."/>
            <person name="Kelly R.M."/>
        </authorList>
    </citation>
    <scope>NUCLEOTIDE SEQUENCE [LARGE SCALE GENOMIC DNA]</scope>
    <source>
        <strain evidence="10 11">TA-1</strain>
    </source>
</reference>
<dbReference type="InterPro" id="IPR023193">
    <property type="entry name" value="EPSP_synthase_CS"/>
</dbReference>
<evidence type="ECO:0000313" key="12">
    <source>
        <dbReference type="Proteomes" id="UP000582213"/>
    </source>
</evidence>
<dbReference type="PANTHER" id="PTHR21090">
    <property type="entry name" value="AROM/DEHYDROQUINATE SYNTHASE"/>
    <property type="match status" value="1"/>
</dbReference>
<dbReference type="EMBL" id="JACHFY010000009">
    <property type="protein sequence ID" value="MBB5254027.1"/>
    <property type="molecule type" value="Genomic_DNA"/>
</dbReference>
<feature type="binding site" evidence="7">
    <location>
        <position position="153"/>
    </location>
    <ligand>
        <name>phosphoenolpyruvate</name>
        <dbReference type="ChEBI" id="CHEBI:58702"/>
    </ligand>
</feature>
<proteinExistence type="inferred from homology"/>
<organism evidence="10 11">
    <name type="scientific">Sulfurisphaera ohwakuensis</name>
    <dbReference type="NCBI Taxonomy" id="69656"/>
    <lineage>
        <taxon>Archaea</taxon>
        <taxon>Thermoproteota</taxon>
        <taxon>Thermoprotei</taxon>
        <taxon>Sulfolobales</taxon>
        <taxon>Sulfolobaceae</taxon>
        <taxon>Sulfurisphaera</taxon>
    </lineage>
</organism>
<keyword evidence="3 7" id="KW-0028">Amino-acid biosynthesis</keyword>
<dbReference type="PROSITE" id="PS00885">
    <property type="entry name" value="EPSP_SYNTHASE_2"/>
    <property type="match status" value="1"/>
</dbReference>
<reference evidence="9 12" key="2">
    <citation type="submission" date="2020-08" db="EMBL/GenBank/DDBJ databases">
        <title>Genomic Encyclopedia of Type Strains, Phase IV (KMG-IV): sequencing the most valuable type-strain genomes for metagenomic binning, comparative biology and taxonomic classification.</title>
        <authorList>
            <person name="Goeker M."/>
        </authorList>
    </citation>
    <scope>NUCLEOTIDE SEQUENCE [LARGE SCALE GENOMIC DNA]</scope>
    <source>
        <strain evidence="9 12">DSM 12421</strain>
    </source>
</reference>
<dbReference type="GO" id="GO:0009073">
    <property type="term" value="P:aromatic amino acid family biosynthetic process"/>
    <property type="evidence" value="ECO:0007669"/>
    <property type="project" value="UniProtKB-KW"/>
</dbReference>
<keyword evidence="7" id="KW-0963">Cytoplasm</keyword>
<feature type="binding site" evidence="7">
    <location>
        <position position="25"/>
    </location>
    <ligand>
        <name>3-phosphoshikimate</name>
        <dbReference type="ChEBI" id="CHEBI:145989"/>
    </ligand>
</feature>
<dbReference type="EC" id="2.5.1.19" evidence="7"/>
<dbReference type="PANTHER" id="PTHR21090:SF5">
    <property type="entry name" value="PENTAFUNCTIONAL AROM POLYPEPTIDE"/>
    <property type="match status" value="1"/>
</dbReference>
<feature type="binding site" evidence="7">
    <location>
        <position position="20"/>
    </location>
    <ligand>
        <name>3-phosphoshikimate</name>
        <dbReference type="ChEBI" id="CHEBI:145989"/>
    </ligand>
</feature>
<evidence type="ECO:0000256" key="5">
    <source>
        <dbReference type="ARBA" id="ARBA00023141"/>
    </source>
</evidence>
<evidence type="ECO:0000313" key="9">
    <source>
        <dbReference type="EMBL" id="MBB5254027.1"/>
    </source>
</evidence>
<dbReference type="OrthoDB" id="43788at2157"/>
<dbReference type="InterPro" id="IPR013792">
    <property type="entry name" value="RNA3'P_cycl/enolpyr_Trfase_a/b"/>
</dbReference>
<dbReference type="InterPro" id="IPR006264">
    <property type="entry name" value="EPSP_synthase"/>
</dbReference>
<feature type="binding site" evidence="7">
    <location>
        <position position="20"/>
    </location>
    <ligand>
        <name>phosphoenolpyruvate</name>
        <dbReference type="ChEBI" id="CHEBI:58702"/>
    </ligand>
</feature>
<evidence type="ECO:0000256" key="6">
    <source>
        <dbReference type="ARBA" id="ARBA00044633"/>
    </source>
</evidence>
<comment type="catalytic activity">
    <reaction evidence="6">
        <text>3-phosphoshikimate + phosphoenolpyruvate = 5-O-(1-carboxyvinyl)-3-phosphoshikimate + phosphate</text>
        <dbReference type="Rhea" id="RHEA:21256"/>
        <dbReference type="ChEBI" id="CHEBI:43474"/>
        <dbReference type="ChEBI" id="CHEBI:57701"/>
        <dbReference type="ChEBI" id="CHEBI:58702"/>
        <dbReference type="ChEBI" id="CHEBI:145989"/>
        <dbReference type="EC" id="2.5.1.19"/>
    </reaction>
    <physiologicalReaction direction="left-to-right" evidence="6">
        <dbReference type="Rhea" id="RHEA:21257"/>
    </physiologicalReaction>
</comment>
<evidence type="ECO:0000256" key="7">
    <source>
        <dbReference type="HAMAP-Rule" id="MF_00210"/>
    </source>
</evidence>
<feature type="binding site" evidence="7">
    <location>
        <position position="153"/>
    </location>
    <ligand>
        <name>3-phosphoshikimate</name>
        <dbReference type="ChEBI" id="CHEBI:145989"/>
    </ligand>
</feature>
<dbReference type="Gene3D" id="3.65.10.10">
    <property type="entry name" value="Enolpyruvate transferase domain"/>
    <property type="match status" value="2"/>
</dbReference>
<dbReference type="GO" id="GO:0008652">
    <property type="term" value="P:amino acid biosynthetic process"/>
    <property type="evidence" value="ECO:0007669"/>
    <property type="project" value="UniProtKB-KW"/>
</dbReference>
<keyword evidence="4 7" id="KW-0808">Transferase</keyword>
<comment type="caution">
    <text evidence="7">Lacks conserved residue(s) required for the propagation of feature annotation.</text>
</comment>
<dbReference type="CDD" id="cd01556">
    <property type="entry name" value="EPSP_synthase"/>
    <property type="match status" value="1"/>
</dbReference>
<evidence type="ECO:0000313" key="10">
    <source>
        <dbReference type="EMBL" id="QGR17907.1"/>
    </source>
</evidence>
<dbReference type="KEGG" id="soh:D1869_12515"/>
<feature type="binding site" evidence="7">
    <location>
        <position position="152"/>
    </location>
    <ligand>
        <name>3-phosphoshikimate</name>
        <dbReference type="ChEBI" id="CHEBI:145989"/>
    </ligand>
</feature>
<dbReference type="EMBL" id="CP045484">
    <property type="protein sequence ID" value="QGR17907.1"/>
    <property type="molecule type" value="Genomic_DNA"/>
</dbReference>
<comment type="similarity">
    <text evidence="2 7">Belongs to the EPSP synthase family.</text>
</comment>
<dbReference type="Proteomes" id="UP000427373">
    <property type="component" value="Chromosome"/>
</dbReference>
<keyword evidence="5 7" id="KW-0057">Aromatic amino acid biosynthesis</keyword>
<dbReference type="RefSeq" id="WP_156015373.1">
    <property type="nucleotide sequence ID" value="NZ_CP045484.1"/>
</dbReference>
<protein>
    <recommendedName>
        <fullName evidence="7">3-phosphoshikimate 1-carboxyvinyltransferase</fullName>
        <ecNumber evidence="7">2.5.1.19</ecNumber>
    </recommendedName>
    <alternativeName>
        <fullName evidence="7">5-enolpyruvylshikimate-3-phosphate synthase</fullName>
        <shortName evidence="7">EPSP synthase</shortName>
        <shortName evidence="7">EPSPS</shortName>
    </alternativeName>
</protein>
<evidence type="ECO:0000256" key="2">
    <source>
        <dbReference type="ARBA" id="ARBA00009948"/>
    </source>
</evidence>
<dbReference type="SUPFAM" id="SSF55205">
    <property type="entry name" value="EPT/RTPC-like"/>
    <property type="match status" value="1"/>
</dbReference>
<dbReference type="NCBIfam" id="TIGR01356">
    <property type="entry name" value="aroA"/>
    <property type="match status" value="1"/>
</dbReference>
<name>A0A650CKA6_SULOH</name>
<dbReference type="GO" id="GO:0005737">
    <property type="term" value="C:cytoplasm"/>
    <property type="evidence" value="ECO:0007669"/>
    <property type="project" value="UniProtKB-SubCell"/>
</dbReference>
<comment type="function">
    <text evidence="7">Catalyzes the transfer of the enolpyruvyl moiety of phosphoenolpyruvate (PEP) to the 5-hydroxyl of shikimate-3-phosphate (S3P) to produce enolpyruvyl shikimate-3-phosphate and inorganic phosphate.</text>
</comment>
<comment type="pathway">
    <text evidence="1">Metabolic intermediate biosynthesis; chorismate biosynthesis; chorismate from D-erythrose 4-phosphate and phosphoenolpyruvate: step 6/7.</text>
</comment>
<dbReference type="AlphaFoldDB" id="A0A650CKA6"/>
<feature type="binding site" evidence="7">
    <location>
        <position position="21"/>
    </location>
    <ligand>
        <name>3-phosphoshikimate</name>
        <dbReference type="ChEBI" id="CHEBI:145989"/>
    </ligand>
</feature>
<dbReference type="Proteomes" id="UP000582213">
    <property type="component" value="Unassembled WGS sequence"/>
</dbReference>
<dbReference type="GeneID" id="42802081"/>
<dbReference type="PIRSF" id="PIRSF000505">
    <property type="entry name" value="EPSPS"/>
    <property type="match status" value="1"/>
</dbReference>
<comment type="subcellular location">
    <subcellularLocation>
        <location evidence="7">Cytoplasm</location>
    </subcellularLocation>
</comment>